<organism evidence="2 3">
    <name type="scientific">Brevibacterium aurantiacum</name>
    <dbReference type="NCBI Taxonomy" id="273384"/>
    <lineage>
        <taxon>Bacteria</taxon>
        <taxon>Bacillati</taxon>
        <taxon>Actinomycetota</taxon>
        <taxon>Actinomycetes</taxon>
        <taxon>Micrococcales</taxon>
        <taxon>Brevibacteriaceae</taxon>
        <taxon>Brevibacterium</taxon>
    </lineage>
</organism>
<proteinExistence type="predicted"/>
<dbReference type="EMBL" id="CP025334">
    <property type="protein sequence ID" value="AZT95824.1"/>
    <property type="molecule type" value="Genomic_DNA"/>
</dbReference>
<reference evidence="1 4" key="2">
    <citation type="submission" date="2017-12" db="EMBL/GenBank/DDBJ databases">
        <authorList>
            <person name="Levesque S."/>
        </authorList>
    </citation>
    <scope>NUCLEOTIDE SEQUENCE [LARGE SCALE GENOMIC DNA]</scope>
    <source>
        <strain evidence="1 4">SMQ-1420</strain>
    </source>
</reference>
<gene>
    <name evidence="2" type="ORF">CIK79_09450</name>
    <name evidence="1" type="ORF">CXR27_01485</name>
</gene>
<reference evidence="1 4" key="3">
    <citation type="submission" date="2019-01" db="EMBL/GenBank/DDBJ databases">
        <title>Comparative genomic analysis of Brevibacterium aurantiacum sheds light on its evolution and its adaptation to smear-ripened cheeses.</title>
        <authorList>
            <person name="Moineau S."/>
        </authorList>
    </citation>
    <scope>NUCLEOTIDE SEQUENCE [LARGE SCALE GENOMIC DNA]</scope>
    <source>
        <strain evidence="1 4">SMQ-1420</strain>
    </source>
</reference>
<sequence length="91" mass="10284">MRARLRTIKKFDGLAMNRFNDVTQIILIVVTDLDQSRSLLKYPHEDAGVLTTVRARIARPCDRLPDCSGEPGSIGDQAFYRCNIIVFGEFP</sequence>
<reference evidence="2 3" key="1">
    <citation type="journal article" date="2017" name="Elife">
        <title>Extensive horizontal gene transfer in cheese-associated bacteria.</title>
        <authorList>
            <person name="Bonham K.S."/>
            <person name="Wolfe B.E."/>
            <person name="Dutton R.J."/>
        </authorList>
    </citation>
    <scope>NUCLEOTIDE SEQUENCE [LARGE SCALE GENOMIC DNA]</scope>
    <source>
        <strain evidence="2 3">JB5</strain>
    </source>
</reference>
<dbReference type="Proteomes" id="UP000218377">
    <property type="component" value="Unassembled WGS sequence"/>
</dbReference>
<evidence type="ECO:0000313" key="2">
    <source>
        <dbReference type="EMBL" id="PCC18494.1"/>
    </source>
</evidence>
<evidence type="ECO:0000313" key="4">
    <source>
        <dbReference type="Proteomes" id="UP000282731"/>
    </source>
</evidence>
<name>A0A2A3X2S9_BREAU</name>
<evidence type="ECO:0000313" key="1">
    <source>
        <dbReference type="EMBL" id="AZT95824.1"/>
    </source>
</evidence>
<dbReference type="Proteomes" id="UP000282731">
    <property type="component" value="Chromosome"/>
</dbReference>
<evidence type="ECO:0000313" key="3">
    <source>
        <dbReference type="Proteomes" id="UP000218377"/>
    </source>
</evidence>
<protein>
    <submittedName>
        <fullName evidence="2">Uncharacterized protein</fullName>
    </submittedName>
</protein>
<dbReference type="AlphaFoldDB" id="A0A2A3X2S9"/>
<accession>A0A2A3X2S9</accession>
<dbReference type="EMBL" id="NRGX01000001">
    <property type="protein sequence ID" value="PCC18494.1"/>
    <property type="molecule type" value="Genomic_DNA"/>
</dbReference>